<dbReference type="EnsemblBacteria" id="AAK74625">
    <property type="protein sequence ID" value="AAK74625"/>
    <property type="gene ID" value="SP_0465"/>
</dbReference>
<dbReference type="AlphaFoldDB" id="A0A0H2UNM8"/>
<evidence type="ECO:0000313" key="2">
    <source>
        <dbReference type="Proteomes" id="UP000000585"/>
    </source>
</evidence>
<organism evidence="1 2">
    <name type="scientific">Streptococcus pneumoniae serotype 4 (strain ATCC BAA-334 / TIGR4)</name>
    <dbReference type="NCBI Taxonomy" id="170187"/>
    <lineage>
        <taxon>Bacteria</taxon>
        <taxon>Bacillati</taxon>
        <taxon>Bacillota</taxon>
        <taxon>Bacilli</taxon>
        <taxon>Lactobacillales</taxon>
        <taxon>Streptococcaceae</taxon>
        <taxon>Streptococcus</taxon>
    </lineage>
</organism>
<accession>A0A0H2UNM8</accession>
<dbReference type="KEGG" id="spn:SP_0465"/>
<evidence type="ECO:0000313" key="1">
    <source>
        <dbReference type="EMBL" id="AAK74625.1"/>
    </source>
</evidence>
<dbReference type="EMBL" id="AE005672">
    <property type="protein sequence ID" value="AAK74625.1"/>
    <property type="molecule type" value="Genomic_DNA"/>
</dbReference>
<reference evidence="1 2" key="1">
    <citation type="journal article" date="2001" name="Science">
        <title>Complete genome sequence of a virulent isolate of Streptococcus pneumoniae.</title>
        <authorList>
            <person name="Tettelin H."/>
            <person name="Nelson K.E."/>
            <person name="Paulsen I.T."/>
            <person name="Eisen J.A."/>
            <person name="Read T.D."/>
            <person name="Peterson S."/>
            <person name="Heidelberg J."/>
            <person name="DeBoy R.T."/>
            <person name="Haft D.H."/>
            <person name="Dodson R.J."/>
            <person name="Durkin A.S."/>
            <person name="Gwinn M."/>
            <person name="Kolonay J.F."/>
            <person name="Nelson W.C."/>
            <person name="Peterson J.D."/>
            <person name="Umayam L.A."/>
            <person name="White O."/>
            <person name="Salzberg S.L."/>
            <person name="Lewis M.R."/>
            <person name="Radune D."/>
            <person name="Holtzapple E."/>
            <person name="Khouri H."/>
            <person name="Wolf A.M."/>
            <person name="Utterback T.R."/>
            <person name="Hansen C.L."/>
            <person name="McDonald L.A."/>
            <person name="Feldblyum T.V."/>
            <person name="Angiuoli S."/>
            <person name="Dickinson T."/>
            <person name="Hickey E.K."/>
            <person name="Holt I.E."/>
            <person name="Loftus B.J."/>
            <person name="Yang F."/>
            <person name="Smith H.O."/>
            <person name="Venter J.C."/>
            <person name="Dougherty B.A."/>
            <person name="Morrison D.A."/>
            <person name="Hollingshead S.K."/>
            <person name="Fraser C.M."/>
        </authorList>
    </citation>
    <scope>NUCLEOTIDE SEQUENCE [LARGE SCALE GENOMIC DNA]</scope>
    <source>
        <strain evidence="2">ATCC BAA-334 / TIGR4</strain>
    </source>
</reference>
<proteinExistence type="predicted"/>
<gene>
    <name evidence="1" type="ordered locus">SP_0465</name>
</gene>
<keyword evidence="2" id="KW-1185">Reference proteome</keyword>
<name>A0A0H2UNM8_STRPN</name>
<dbReference type="BRENDA" id="6.3.2.2">
    <property type="organism ID" value="3474"/>
</dbReference>
<dbReference type="PaxDb" id="170187-SP_0465"/>
<dbReference type="Proteomes" id="UP000000585">
    <property type="component" value="Chromosome"/>
</dbReference>
<protein>
    <submittedName>
        <fullName evidence="1">Uncharacterized protein</fullName>
    </submittedName>
</protein>
<sequence>MFLPFLSASLYLQTHHFIAFPNRQSYLLRETRKSHFFLIHHPF</sequence>